<dbReference type="EMBL" id="CM032187">
    <property type="protein sequence ID" value="KAG7089913.1"/>
    <property type="molecule type" value="Genomic_DNA"/>
</dbReference>
<sequence>MGLAMCDLTQFASCDSELTGLSSDIDEWVTSERLAGYEYEGERKCGGKGIEGGQLASKSTGTPNRINEKRLKRYREYRGGTEAWWEGNRGWVVSTVFKNR</sequence>
<dbReference type="AlphaFoldDB" id="A0A9P7UQ31"/>
<reference evidence="1" key="1">
    <citation type="journal article" date="2021" name="Genome Biol. Evol.">
        <title>The assembled and annotated genome of the fairy-ring fungus Marasmius oreades.</title>
        <authorList>
            <person name="Hiltunen M."/>
            <person name="Ament-Velasquez S.L."/>
            <person name="Johannesson H."/>
        </authorList>
    </citation>
    <scope>NUCLEOTIDE SEQUENCE</scope>
    <source>
        <strain evidence="1">03SP1</strain>
    </source>
</reference>
<gene>
    <name evidence="1" type="ORF">E1B28_011546</name>
</gene>
<dbReference type="RefSeq" id="XP_043006383.1">
    <property type="nucleotide sequence ID" value="XM_043156596.1"/>
</dbReference>
<comment type="caution">
    <text evidence="1">The sequence shown here is derived from an EMBL/GenBank/DDBJ whole genome shotgun (WGS) entry which is preliminary data.</text>
</comment>
<evidence type="ECO:0000313" key="2">
    <source>
        <dbReference type="Proteomes" id="UP001049176"/>
    </source>
</evidence>
<dbReference type="Proteomes" id="UP001049176">
    <property type="component" value="Chromosome 7"/>
</dbReference>
<keyword evidence="2" id="KW-1185">Reference proteome</keyword>
<organism evidence="1 2">
    <name type="scientific">Marasmius oreades</name>
    <name type="common">fairy-ring Marasmius</name>
    <dbReference type="NCBI Taxonomy" id="181124"/>
    <lineage>
        <taxon>Eukaryota</taxon>
        <taxon>Fungi</taxon>
        <taxon>Dikarya</taxon>
        <taxon>Basidiomycota</taxon>
        <taxon>Agaricomycotina</taxon>
        <taxon>Agaricomycetes</taxon>
        <taxon>Agaricomycetidae</taxon>
        <taxon>Agaricales</taxon>
        <taxon>Marasmiineae</taxon>
        <taxon>Marasmiaceae</taxon>
        <taxon>Marasmius</taxon>
    </lineage>
</organism>
<protein>
    <submittedName>
        <fullName evidence="1">Uncharacterized protein</fullName>
    </submittedName>
</protein>
<name>A0A9P7UQ31_9AGAR</name>
<dbReference type="GeneID" id="66080621"/>
<evidence type="ECO:0000313" key="1">
    <source>
        <dbReference type="EMBL" id="KAG7089913.1"/>
    </source>
</evidence>
<proteinExistence type="predicted"/>
<dbReference type="KEGG" id="more:E1B28_011546"/>
<accession>A0A9P7UQ31</accession>